<protein>
    <submittedName>
        <fullName evidence="1">Uncharacterized protein</fullName>
    </submittedName>
</protein>
<proteinExistence type="predicted"/>
<dbReference type="EMBL" id="SPUK01000008">
    <property type="protein sequence ID" value="TQV95237.1"/>
    <property type="molecule type" value="Genomic_DNA"/>
</dbReference>
<sequence>MRAYMFSRALHPATKRQIVMGQCAYLAVPTLPIIGKKRTYYSDA</sequence>
<dbReference type="Proteomes" id="UP000315783">
    <property type="component" value="Unassembled WGS sequence"/>
</dbReference>
<accession>A0A545V0L3</accession>
<gene>
    <name evidence="1" type="ORF">IF1G_06224</name>
</gene>
<evidence type="ECO:0000313" key="2">
    <source>
        <dbReference type="Proteomes" id="UP000315783"/>
    </source>
</evidence>
<dbReference type="AlphaFoldDB" id="A0A545V0L3"/>
<organism evidence="1 2">
    <name type="scientific">Cordyceps javanica</name>
    <dbReference type="NCBI Taxonomy" id="43265"/>
    <lineage>
        <taxon>Eukaryota</taxon>
        <taxon>Fungi</taxon>
        <taxon>Dikarya</taxon>
        <taxon>Ascomycota</taxon>
        <taxon>Pezizomycotina</taxon>
        <taxon>Sordariomycetes</taxon>
        <taxon>Hypocreomycetidae</taxon>
        <taxon>Hypocreales</taxon>
        <taxon>Cordycipitaceae</taxon>
        <taxon>Cordyceps</taxon>
    </lineage>
</organism>
<evidence type="ECO:0000313" key="1">
    <source>
        <dbReference type="EMBL" id="TQV95237.1"/>
    </source>
</evidence>
<name>A0A545V0L3_9HYPO</name>
<keyword evidence="2" id="KW-1185">Reference proteome</keyword>
<reference evidence="1 2" key="1">
    <citation type="journal article" date="2019" name="Appl. Microbiol. Biotechnol.">
        <title>Genome sequence of Isaria javanica and comparative genome analysis insights into family S53 peptidase evolution in fungal entomopathogens.</title>
        <authorList>
            <person name="Lin R."/>
            <person name="Zhang X."/>
            <person name="Xin B."/>
            <person name="Zou M."/>
            <person name="Gao Y."/>
            <person name="Qin F."/>
            <person name="Hu Q."/>
            <person name="Xie B."/>
            <person name="Cheng X."/>
        </authorList>
    </citation>
    <scope>NUCLEOTIDE SEQUENCE [LARGE SCALE GENOMIC DNA]</scope>
    <source>
        <strain evidence="1 2">IJ1G</strain>
    </source>
</reference>
<comment type="caution">
    <text evidence="1">The sequence shown here is derived from an EMBL/GenBank/DDBJ whole genome shotgun (WGS) entry which is preliminary data.</text>
</comment>